<gene>
    <name evidence="8" type="primary">LOC109479312</name>
</gene>
<dbReference type="InterPro" id="IPR051093">
    <property type="entry name" value="Neuroligin/BSAL"/>
</dbReference>
<dbReference type="OrthoDB" id="10006930at2759"/>
<protein>
    <submittedName>
        <fullName evidence="8">Fatty acyl-CoA hydrolase precursor, medium chain-like</fullName>
    </submittedName>
</protein>
<keyword evidence="7" id="KW-1185">Reference proteome</keyword>
<evidence type="ECO:0000259" key="6">
    <source>
        <dbReference type="Pfam" id="PF00135"/>
    </source>
</evidence>
<accession>A0A6P5A0V5</accession>
<dbReference type="AlphaFoldDB" id="A0A6P5A0V5"/>
<feature type="domain" description="Carboxylesterase type B" evidence="6">
    <location>
        <begin position="26"/>
        <end position="530"/>
    </location>
</feature>
<dbReference type="PANTHER" id="PTHR43903">
    <property type="entry name" value="NEUROLIGIN"/>
    <property type="match status" value="1"/>
</dbReference>
<name>A0A6P5A0V5_BRABE</name>
<evidence type="ECO:0000256" key="1">
    <source>
        <dbReference type="ARBA" id="ARBA00005964"/>
    </source>
</evidence>
<dbReference type="Gene3D" id="3.40.50.1820">
    <property type="entry name" value="alpha/beta hydrolase"/>
    <property type="match status" value="1"/>
</dbReference>
<dbReference type="GeneID" id="109479312"/>
<dbReference type="SUPFAM" id="SSF53474">
    <property type="entry name" value="alpha/beta-Hydrolases"/>
    <property type="match status" value="1"/>
</dbReference>
<organism evidence="7 8">
    <name type="scientific">Branchiostoma belcheri</name>
    <name type="common">Amphioxus</name>
    <dbReference type="NCBI Taxonomy" id="7741"/>
    <lineage>
        <taxon>Eukaryota</taxon>
        <taxon>Metazoa</taxon>
        <taxon>Chordata</taxon>
        <taxon>Cephalochordata</taxon>
        <taxon>Leptocardii</taxon>
        <taxon>Amphioxiformes</taxon>
        <taxon>Branchiostomatidae</taxon>
        <taxon>Branchiostoma</taxon>
    </lineage>
</organism>
<dbReference type="Pfam" id="PF00135">
    <property type="entry name" value="COesterase"/>
    <property type="match status" value="1"/>
</dbReference>
<dbReference type="RefSeq" id="XP_019636827.1">
    <property type="nucleotide sequence ID" value="XM_019781268.1"/>
</dbReference>
<evidence type="ECO:0000256" key="4">
    <source>
        <dbReference type="SAM" id="Phobius"/>
    </source>
</evidence>
<dbReference type="Proteomes" id="UP000515135">
    <property type="component" value="Unplaced"/>
</dbReference>
<proteinExistence type="inferred from homology"/>
<dbReference type="KEGG" id="bbel:109479312"/>
<keyword evidence="2 5" id="KW-0732">Signal</keyword>
<evidence type="ECO:0000256" key="5">
    <source>
        <dbReference type="SAM" id="SignalP"/>
    </source>
</evidence>
<comment type="similarity">
    <text evidence="1">Belongs to the type-B carboxylesterase/lipase family.</text>
</comment>
<feature type="transmembrane region" description="Helical" evidence="4">
    <location>
        <begin position="573"/>
        <end position="596"/>
    </location>
</feature>
<dbReference type="PROSITE" id="PS00941">
    <property type="entry name" value="CARBOXYLESTERASE_B_2"/>
    <property type="match status" value="1"/>
</dbReference>
<dbReference type="InterPro" id="IPR002018">
    <property type="entry name" value="CarbesteraseB"/>
</dbReference>
<dbReference type="InterPro" id="IPR019819">
    <property type="entry name" value="Carboxylesterase_B_CS"/>
</dbReference>
<evidence type="ECO:0000313" key="7">
    <source>
        <dbReference type="Proteomes" id="UP000515135"/>
    </source>
</evidence>
<sequence length="641" mass="70441">MEKLWLPPRCVVVLAVLVALARGSDVVRETAYGKVRGKLRDVTTVTTGVKQVEVFLGVPYARNPAGTRRFSRPERPIRWSGVRNAQSAGPPCPQPPAPAIAAYRQVGTAPDEDCLFLNIYAPKHSKKPKKYPVLVFVHGGDYMFGTGSAYDGSLLAATQNIVVVTINYRLGVLGFLSMGDNDLQGNYGILDQIEALKWVRQNIANFGGFRSEVTVFGHQSGASCVSVLMVSPLAKDLFKRTILSSGSPLQAVSVRPAHQVVRQTRALARHFNCDGFTTTLQMLECLNKIRYEALVAQETVVHLDVADLPKWTPVVDRKVLPVPMDQQLRRMQVNGEACMLGFTGTEWASKAAVELALDGGMSAAEFRMLIENLISQIYPDAPAEVADLVTYEYTSWLRPGDRFATRNSYIQAVSDALYVAPAIQSAAGTTLAGLATYVYQFVSGSGGGILPGALDDVSLIFPEQPARGAAAQLSAALMDLVGSFGRAGTPQWESENLRVFSQETQDFLKIDNINDTREESFPRRKQVTFWNKIVPSLITAAERAQKSAGPTSASDRVVPTVQAPDISWTTKGVIIGIMVIGIFLPVMTLFFVLYVMDFRKQWRKRKLSNKMTDENRYAPPPTVAANDRPPYPRFQITEDQD</sequence>
<feature type="chain" id="PRO_5027715514" evidence="5">
    <location>
        <begin position="24"/>
        <end position="641"/>
    </location>
</feature>
<reference evidence="8" key="1">
    <citation type="submission" date="2025-08" db="UniProtKB">
        <authorList>
            <consortium name="RefSeq"/>
        </authorList>
    </citation>
    <scope>IDENTIFICATION</scope>
    <source>
        <tissue evidence="8">Gonad</tissue>
    </source>
</reference>
<keyword evidence="4" id="KW-0472">Membrane</keyword>
<feature type="signal peptide" evidence="5">
    <location>
        <begin position="1"/>
        <end position="23"/>
    </location>
</feature>
<feature type="region of interest" description="Disordered" evidence="3">
    <location>
        <begin position="611"/>
        <end position="641"/>
    </location>
</feature>
<evidence type="ECO:0000256" key="2">
    <source>
        <dbReference type="ARBA" id="ARBA00022729"/>
    </source>
</evidence>
<evidence type="ECO:0000256" key="3">
    <source>
        <dbReference type="SAM" id="MobiDB-lite"/>
    </source>
</evidence>
<dbReference type="InterPro" id="IPR029058">
    <property type="entry name" value="AB_hydrolase_fold"/>
</dbReference>
<keyword evidence="4" id="KW-1133">Transmembrane helix</keyword>
<evidence type="ECO:0000313" key="8">
    <source>
        <dbReference type="RefSeq" id="XP_019636827.1"/>
    </source>
</evidence>
<keyword evidence="4" id="KW-0812">Transmembrane</keyword>